<protein>
    <recommendedName>
        <fullName evidence="3">Transposase DDE domain-containing protein</fullName>
    </recommendedName>
</protein>
<evidence type="ECO:0000313" key="2">
    <source>
        <dbReference type="Proteomes" id="UP000003610"/>
    </source>
</evidence>
<sequence>MYDVDFDHQFIETEKYDAKPTYKKFLGYRPGVAVIGDLIVGTIRNFYKAIIQRLDVKKFGLNAASRIKAFVFRFISVPAKWIRTSRRYVLNIYTCNNAYADVSHTDFG</sequence>
<dbReference type="EMBL" id="AEDO01000076">
    <property type="protein sequence ID" value="EFL44770.1"/>
    <property type="molecule type" value="Genomic_DNA"/>
</dbReference>
<dbReference type="eggNOG" id="ENOG502Z8NP">
    <property type="taxonomic scope" value="Bacteria"/>
</dbReference>
<name>E1KUU2_9BACT</name>
<gene>
    <name evidence="1" type="ORF">HMPREF9296_0657</name>
</gene>
<dbReference type="STRING" id="866771.HMPREF9296_0657"/>
<organism evidence="1 2">
    <name type="scientific">Prevotella disiens FB035-09AN</name>
    <dbReference type="NCBI Taxonomy" id="866771"/>
    <lineage>
        <taxon>Bacteria</taxon>
        <taxon>Pseudomonadati</taxon>
        <taxon>Bacteroidota</taxon>
        <taxon>Bacteroidia</taxon>
        <taxon>Bacteroidales</taxon>
        <taxon>Prevotellaceae</taxon>
        <taxon>Prevotella</taxon>
    </lineage>
</organism>
<reference evidence="1 2" key="1">
    <citation type="submission" date="2010-08" db="EMBL/GenBank/DDBJ databases">
        <authorList>
            <person name="Durkin A.S."/>
            <person name="Madupu R."/>
            <person name="Torralba M."/>
            <person name="Gillis M."/>
            <person name="Methe B."/>
            <person name="Sutton G."/>
            <person name="Nelson K.E."/>
        </authorList>
    </citation>
    <scope>NUCLEOTIDE SEQUENCE [LARGE SCALE GENOMIC DNA]</scope>
    <source>
        <strain evidence="1 2">FB035-09AN</strain>
    </source>
</reference>
<dbReference type="AlphaFoldDB" id="E1KUU2"/>
<accession>E1KUU2</accession>
<dbReference type="Proteomes" id="UP000003610">
    <property type="component" value="Unassembled WGS sequence"/>
</dbReference>
<evidence type="ECO:0000313" key="1">
    <source>
        <dbReference type="EMBL" id="EFL44770.1"/>
    </source>
</evidence>
<proteinExistence type="predicted"/>
<comment type="caution">
    <text evidence="1">The sequence shown here is derived from an EMBL/GenBank/DDBJ whole genome shotgun (WGS) entry which is preliminary data.</text>
</comment>
<evidence type="ECO:0008006" key="3">
    <source>
        <dbReference type="Google" id="ProtNLM"/>
    </source>
</evidence>